<dbReference type="Proteomes" id="UP000313988">
    <property type="component" value="Unassembled WGS sequence"/>
</dbReference>
<proteinExistence type="predicted"/>
<evidence type="ECO:0000313" key="2">
    <source>
        <dbReference type="EMBL" id="MBB6016784.1"/>
    </source>
</evidence>
<protein>
    <submittedName>
        <fullName evidence="3">Uncharacterized protein</fullName>
    </submittedName>
</protein>
<reference evidence="2 5" key="2">
    <citation type="submission" date="2020-08" db="EMBL/GenBank/DDBJ databases">
        <title>Genomic Encyclopedia of Type Strains, Phase IV (KMG-IV): sequencing the most valuable type-strain genomes for metagenomic binning, comparative biology and taxonomic classification.</title>
        <authorList>
            <person name="Goeker M."/>
        </authorList>
    </citation>
    <scope>NUCLEOTIDE SEQUENCE [LARGE SCALE GENOMIC DNA]</scope>
    <source>
        <strain evidence="2 5">DSM 12027</strain>
    </source>
</reference>
<accession>A0A5C4YA45</accession>
<evidence type="ECO:0000313" key="5">
    <source>
        <dbReference type="Proteomes" id="UP000629870"/>
    </source>
</evidence>
<organism evidence="3 4">
    <name type="scientific">Deinococcus radiopugnans ATCC 19172</name>
    <dbReference type="NCBI Taxonomy" id="585398"/>
    <lineage>
        <taxon>Bacteria</taxon>
        <taxon>Thermotogati</taxon>
        <taxon>Deinococcota</taxon>
        <taxon>Deinococci</taxon>
        <taxon>Deinococcales</taxon>
        <taxon>Deinococcaceae</taxon>
        <taxon>Deinococcus</taxon>
    </lineage>
</organism>
<dbReference type="RefSeq" id="WP_139401606.1">
    <property type="nucleotide sequence ID" value="NZ_JACHEW010000009.1"/>
</dbReference>
<feature type="region of interest" description="Disordered" evidence="1">
    <location>
        <begin position="155"/>
        <end position="181"/>
    </location>
</feature>
<feature type="region of interest" description="Disordered" evidence="1">
    <location>
        <begin position="37"/>
        <end position="58"/>
    </location>
</feature>
<sequence length="482" mass="53178">MSDAPTREEMREIVRERRRAKALLNLKVGETVYYLPPTMRPHSGSRATVRRAPRDDVKTPSVRLEFPDGALLTAPLRHLRRTSPKADTPAFLTDARSRPAWTRLVTALRGETSPAQQQDSEARARQLAGMVAPKGSEKAAKLDVARVLLEAAQAEAQTAAQPPGRGGRGQPKAQPLSPPTLNTDVERLDQEQRAMTNSIAKCIHRRYFLSDREVRDLSEAEREAAGVRGVLGQLIGLGLRDVGGAEAGSNTALKPSELHALAQDTLTQAYPLALEACQMLVTGKADHALTLAFQVQQLRLTALAAQRELDRTRTQRHTGRYFHGDVLSVREEHEGGGMTQYYARLTIVYGEDGHSVVVANAAELESLTGLRVGTQGWASLCRWIEDHSDRAGGRKQGRRQADDEHMIYQEHDEYLELRPTLSKYPNLLRAFSAIRAALFRNDFATGANRLEIPPDHPTAGHHAPQEEKVRDASAKIALTPSQ</sequence>
<dbReference type="Proteomes" id="UP000629870">
    <property type="component" value="Unassembled WGS sequence"/>
</dbReference>
<dbReference type="EMBL" id="JACHEW010000009">
    <property type="protein sequence ID" value="MBB6016784.1"/>
    <property type="molecule type" value="Genomic_DNA"/>
</dbReference>
<dbReference type="OrthoDB" id="62746at2"/>
<reference evidence="3 4" key="1">
    <citation type="submission" date="2019-06" db="EMBL/GenBank/DDBJ databases">
        <title>Genome sequence of Deinococcus radiopugnans ATCC 19172.</title>
        <authorList>
            <person name="Maclea K.S."/>
            <person name="Maynard C.R."/>
        </authorList>
    </citation>
    <scope>NUCLEOTIDE SEQUENCE [LARGE SCALE GENOMIC DNA]</scope>
    <source>
        <strain evidence="3 4">ATCC 19172</strain>
    </source>
</reference>
<gene>
    <name evidence="3" type="ORF">FHR04_06040</name>
    <name evidence="2" type="ORF">HNQ04_002039</name>
</gene>
<keyword evidence="5" id="KW-1185">Reference proteome</keyword>
<dbReference type="AlphaFoldDB" id="A0A5C4YA45"/>
<dbReference type="EMBL" id="VDMO01000005">
    <property type="protein sequence ID" value="TNM71926.1"/>
    <property type="molecule type" value="Genomic_DNA"/>
</dbReference>
<feature type="region of interest" description="Disordered" evidence="1">
    <location>
        <begin position="449"/>
        <end position="471"/>
    </location>
</feature>
<evidence type="ECO:0000256" key="1">
    <source>
        <dbReference type="SAM" id="MobiDB-lite"/>
    </source>
</evidence>
<name>A0A5C4YA45_9DEIO</name>
<comment type="caution">
    <text evidence="3">The sequence shown here is derived from an EMBL/GenBank/DDBJ whole genome shotgun (WGS) entry which is preliminary data.</text>
</comment>
<evidence type="ECO:0000313" key="3">
    <source>
        <dbReference type="EMBL" id="TNM71926.1"/>
    </source>
</evidence>
<evidence type="ECO:0000313" key="4">
    <source>
        <dbReference type="Proteomes" id="UP000313988"/>
    </source>
</evidence>